<comment type="similarity">
    <text evidence="2">Belongs to the monovalent cation:proton antiporter 2 (CPA2) transporter (TC 2.A.37) family.</text>
</comment>
<dbReference type="InterPro" id="IPR006153">
    <property type="entry name" value="Cation/H_exchanger_TM"/>
</dbReference>
<evidence type="ECO:0000256" key="5">
    <source>
        <dbReference type="ARBA" id="ARBA00022692"/>
    </source>
</evidence>
<organism evidence="13 14">
    <name type="scientific">Apilactobacillus xinyiensis</name>
    <dbReference type="NCBI Taxonomy" id="2841032"/>
    <lineage>
        <taxon>Bacteria</taxon>
        <taxon>Bacillati</taxon>
        <taxon>Bacillota</taxon>
        <taxon>Bacilli</taxon>
        <taxon>Lactobacillales</taxon>
        <taxon>Lactobacillaceae</taxon>
        <taxon>Apilactobacillus</taxon>
    </lineage>
</organism>
<protein>
    <submittedName>
        <fullName evidence="13">Cation:proton antiporter</fullName>
    </submittedName>
</protein>
<keyword evidence="14" id="KW-1185">Reference proteome</keyword>
<feature type="domain" description="Cation/H+ exchanger transmembrane" evidence="12">
    <location>
        <begin position="12"/>
        <end position="371"/>
    </location>
</feature>
<keyword evidence="3" id="KW-0813">Transport</keyword>
<feature type="transmembrane region" description="Helical" evidence="11">
    <location>
        <begin position="113"/>
        <end position="132"/>
    </location>
</feature>
<evidence type="ECO:0000256" key="7">
    <source>
        <dbReference type="ARBA" id="ARBA00023053"/>
    </source>
</evidence>
<keyword evidence="7" id="KW-0915">Sodium</keyword>
<evidence type="ECO:0000259" key="12">
    <source>
        <dbReference type="Pfam" id="PF00999"/>
    </source>
</evidence>
<feature type="transmembrane region" description="Helical" evidence="11">
    <location>
        <begin position="28"/>
        <end position="47"/>
    </location>
</feature>
<comment type="subcellular location">
    <subcellularLocation>
        <location evidence="1">Membrane</location>
        <topology evidence="1">Multi-pass membrane protein</topology>
    </subcellularLocation>
</comment>
<evidence type="ECO:0000256" key="11">
    <source>
        <dbReference type="SAM" id="Phobius"/>
    </source>
</evidence>
<accession>A0ABT0HZC8</accession>
<dbReference type="InterPro" id="IPR038770">
    <property type="entry name" value="Na+/solute_symporter_sf"/>
</dbReference>
<gene>
    <name evidence="13" type="ORF">LNP07_00110</name>
</gene>
<feature type="transmembrane region" description="Helical" evidence="11">
    <location>
        <begin position="264"/>
        <end position="283"/>
    </location>
</feature>
<feature type="transmembrane region" description="Helical" evidence="11">
    <location>
        <begin position="208"/>
        <end position="228"/>
    </location>
</feature>
<feature type="transmembrane region" description="Helical" evidence="11">
    <location>
        <begin position="53"/>
        <end position="74"/>
    </location>
</feature>
<feature type="transmembrane region" description="Helical" evidence="11">
    <location>
        <begin position="174"/>
        <end position="196"/>
    </location>
</feature>
<evidence type="ECO:0000256" key="8">
    <source>
        <dbReference type="ARBA" id="ARBA00023065"/>
    </source>
</evidence>
<evidence type="ECO:0000256" key="3">
    <source>
        <dbReference type="ARBA" id="ARBA00022448"/>
    </source>
</evidence>
<dbReference type="RefSeq" id="WP_220727884.1">
    <property type="nucleotide sequence ID" value="NZ_BPLM01000002.1"/>
</dbReference>
<feature type="transmembrane region" description="Helical" evidence="11">
    <location>
        <begin position="144"/>
        <end position="168"/>
    </location>
</feature>
<sequence length="385" mass="42138">MHDLPILTLILFLSLLANYLCKKIQMPAVIGQMFIGIVFGPALFNIIKPSEFITIFAEIGVILLMFIAGLESNLSLLKKYFKPSMLVAIFGVIFPLIGMYLASYYHGLNVKDSMFVSVIFAATSVSISVEVLKEMGKLNSKEGITILGAAVADDVIAILLLSFASFFLGSQNSGSSNIVMVILLQILFFILVLMFIKFGAKLMLSLAYHFKINLTILSLAVCFLASYLAELCDLSSITGAFFAGIAISQTPFKKKIRRNTETIGYSLFIPIFFVNIGLSLQFNGIFNQLLLLTTITILSIFTKLFGAGLGAKLSGFSLNSSTIVGSGMVSRGEVALIIAQIGLSRHLISENYYSVIIAAVVITTFLSPFILRQSIVWKKRLSHHE</sequence>
<evidence type="ECO:0000256" key="4">
    <source>
        <dbReference type="ARBA" id="ARBA00022449"/>
    </source>
</evidence>
<dbReference type="PANTHER" id="PTHR43562:SF3">
    <property type="entry name" value="SODIUM ION_PROTON EXCHANGER (EUROFUNG)"/>
    <property type="match status" value="1"/>
</dbReference>
<feature type="transmembrane region" description="Helical" evidence="11">
    <location>
        <begin position="86"/>
        <end position="107"/>
    </location>
</feature>
<evidence type="ECO:0000313" key="14">
    <source>
        <dbReference type="Proteomes" id="UP001522905"/>
    </source>
</evidence>
<keyword evidence="4" id="KW-0050">Antiport</keyword>
<dbReference type="Proteomes" id="UP001522905">
    <property type="component" value="Unassembled WGS sequence"/>
</dbReference>
<evidence type="ECO:0000256" key="10">
    <source>
        <dbReference type="ARBA" id="ARBA00023201"/>
    </source>
</evidence>
<reference evidence="13 14" key="1">
    <citation type="submission" date="2021-11" db="EMBL/GenBank/DDBJ databases">
        <title>Comparative genomics of bee honey and flower isolates.</title>
        <authorList>
            <person name="Bechtner J.D."/>
            <person name="Gallus M.K."/>
            <person name="Ehrmann M."/>
        </authorList>
    </citation>
    <scope>NUCLEOTIDE SEQUENCE [LARGE SCALE GENOMIC DNA]</scope>
    <source>
        <strain evidence="13 14">M161</strain>
    </source>
</reference>
<evidence type="ECO:0000256" key="2">
    <source>
        <dbReference type="ARBA" id="ARBA00005551"/>
    </source>
</evidence>
<keyword evidence="6 11" id="KW-1133">Transmembrane helix</keyword>
<feature type="transmembrane region" description="Helical" evidence="11">
    <location>
        <begin position="353"/>
        <end position="371"/>
    </location>
</feature>
<evidence type="ECO:0000313" key="13">
    <source>
        <dbReference type="EMBL" id="MCK8623927.1"/>
    </source>
</evidence>
<keyword evidence="8" id="KW-0406">Ion transport</keyword>
<name>A0ABT0HZC8_9LACO</name>
<proteinExistence type="inferred from homology"/>
<dbReference type="Pfam" id="PF00999">
    <property type="entry name" value="Na_H_Exchanger"/>
    <property type="match status" value="1"/>
</dbReference>
<dbReference type="EMBL" id="JAJIAO010000001">
    <property type="protein sequence ID" value="MCK8623927.1"/>
    <property type="molecule type" value="Genomic_DNA"/>
</dbReference>
<keyword evidence="10" id="KW-0739">Sodium transport</keyword>
<dbReference type="Gene3D" id="1.20.1530.20">
    <property type="match status" value="1"/>
</dbReference>
<dbReference type="PANTHER" id="PTHR43562">
    <property type="entry name" value="NAPA-TYPE SODIUM/HYDROGEN ANTIPORTER"/>
    <property type="match status" value="1"/>
</dbReference>
<evidence type="ECO:0000256" key="9">
    <source>
        <dbReference type="ARBA" id="ARBA00023136"/>
    </source>
</evidence>
<keyword evidence="5 11" id="KW-0812">Transmembrane</keyword>
<comment type="caution">
    <text evidence="13">The sequence shown here is derived from an EMBL/GenBank/DDBJ whole genome shotgun (WGS) entry which is preliminary data.</text>
</comment>
<feature type="transmembrane region" description="Helical" evidence="11">
    <location>
        <begin position="6"/>
        <end position="21"/>
    </location>
</feature>
<evidence type="ECO:0000256" key="6">
    <source>
        <dbReference type="ARBA" id="ARBA00022989"/>
    </source>
</evidence>
<feature type="transmembrane region" description="Helical" evidence="11">
    <location>
        <begin position="289"/>
        <end position="311"/>
    </location>
</feature>
<evidence type="ECO:0000256" key="1">
    <source>
        <dbReference type="ARBA" id="ARBA00004141"/>
    </source>
</evidence>
<keyword evidence="9 11" id="KW-0472">Membrane</keyword>